<dbReference type="InterPro" id="IPR038729">
    <property type="entry name" value="Rad50/SbcC_AAA"/>
</dbReference>
<sequence length="648" mass="74144">MIIKRLTMNNFGVYEGENTFEFSYTLPVVLIGGMNGRGKTTFLEAILLALYGENSKAYKESKFKTYGQYLRSYVNKNSWTQRCYIELDFILNERGSEEYLIRREWNALSKRTSETLSVKQNGKINSFLTKNWQMFVENILPSALSSFYFFDGEKIAELAVDDTDAQMKESIRAMLGITVLDVLKNDLLRSVRRTEKNIQGEDVPAELKECKAEQEMLTAKLTERKKEVEELIELITGQIDQIELLHQEYAVKGGNALKQRQSLVQKRAELTAELEQNNSTLIELASGELPLLLVEKLIRDIKLTAEDEHDDLIMQQAFGQLETLLCEYNKLHAEDVSANQEFVDYVKEHAFESQTTPVYKLSDHALFQANSLAEDLLSLKKKQAIDVLERKRLLKHQLDEVDSYLSLDINEKELNAKLSEIKKQENILVEMQVKKTSLDQKRAELESKLAIKTSEYNRIVERYLAAAELTDDAKRQLKYSNIALQIIDKFSVELQKRKTGALGETITDCYKKLANKKNLISQIKVDPQSLGLSYIDKQGNFVAKESLSAGEKQLMVIAILWALAICSAKKLPVIIDTPLSRLDSMHRKSLVTTYFPKASDQTIILSTDSEIDSYYYGLMKDYVGDEFTLEYDEETQSTTIIKGYFQGK</sequence>
<comment type="similarity">
    <text evidence="1">Belongs to the SMC family. SbcC subfamily.</text>
</comment>
<evidence type="ECO:0000313" key="5">
    <source>
        <dbReference type="EMBL" id="MST52776.1"/>
    </source>
</evidence>
<dbReference type="RefSeq" id="WP_154575155.1">
    <property type="nucleotide sequence ID" value="NZ_VUMZ01000015.1"/>
</dbReference>
<evidence type="ECO:0000256" key="1">
    <source>
        <dbReference type="ARBA" id="ARBA00006930"/>
    </source>
</evidence>
<dbReference type="GeneID" id="303115806"/>
<dbReference type="GO" id="GO:0016887">
    <property type="term" value="F:ATP hydrolysis activity"/>
    <property type="evidence" value="ECO:0007669"/>
    <property type="project" value="InterPro"/>
</dbReference>
<dbReference type="PANTHER" id="PTHR32114">
    <property type="entry name" value="ABC TRANSPORTER ABCH.3"/>
    <property type="match status" value="1"/>
</dbReference>
<comment type="caution">
    <text evidence="5">The sequence shown here is derived from an EMBL/GenBank/DDBJ whole genome shotgun (WGS) entry which is preliminary data.</text>
</comment>
<dbReference type="PANTHER" id="PTHR32114:SF2">
    <property type="entry name" value="ABC TRANSPORTER ABCH.3"/>
    <property type="match status" value="1"/>
</dbReference>
<reference evidence="5 6" key="1">
    <citation type="submission" date="2019-08" db="EMBL/GenBank/DDBJ databases">
        <title>In-depth cultivation of the pig gut microbiome towards novel bacterial diversity and tailored functional studies.</title>
        <authorList>
            <person name="Wylensek D."/>
            <person name="Hitch T.C.A."/>
            <person name="Clavel T."/>
        </authorList>
    </citation>
    <scope>NUCLEOTIDE SEQUENCE [LARGE SCALE GENOMIC DNA]</scope>
    <source>
        <strain evidence="5 6">WCA-MUC-591-APC-3H</strain>
    </source>
</reference>
<dbReference type="SUPFAM" id="SSF52540">
    <property type="entry name" value="P-loop containing nucleoside triphosphate hydrolases"/>
    <property type="match status" value="1"/>
</dbReference>
<dbReference type="NCBIfam" id="TIGR03185">
    <property type="entry name" value="DNA_S_dndD"/>
    <property type="match status" value="1"/>
</dbReference>
<gene>
    <name evidence="5" type="primary">dndD</name>
    <name evidence="5" type="ORF">FYJ64_10775</name>
</gene>
<feature type="domain" description="Rad50/SbcC-type AAA" evidence="4">
    <location>
        <begin position="5"/>
        <end position="279"/>
    </location>
</feature>
<evidence type="ECO:0000256" key="2">
    <source>
        <dbReference type="ARBA" id="ARBA00011322"/>
    </source>
</evidence>
<evidence type="ECO:0000313" key="6">
    <source>
        <dbReference type="Proteomes" id="UP000474676"/>
    </source>
</evidence>
<dbReference type="InterPro" id="IPR017599">
    <property type="entry name" value="DNA_S_DndD"/>
</dbReference>
<protein>
    <recommendedName>
        <fullName evidence="3">Nuclease SbcCD subunit C</fullName>
    </recommendedName>
</protein>
<dbReference type="InterPro" id="IPR027417">
    <property type="entry name" value="P-loop_NTPase"/>
</dbReference>
<proteinExistence type="inferred from homology"/>
<comment type="subunit">
    <text evidence="2">Heterodimer of SbcC and SbcD.</text>
</comment>
<accession>A0A6L5Y815</accession>
<dbReference type="Pfam" id="PF13476">
    <property type="entry name" value="AAA_23"/>
    <property type="match status" value="1"/>
</dbReference>
<keyword evidence="6" id="KW-1185">Reference proteome</keyword>
<dbReference type="Proteomes" id="UP000474676">
    <property type="component" value="Unassembled WGS sequence"/>
</dbReference>
<organism evidence="5 6">
    <name type="scientific">Hornefia butyriciproducens</name>
    <dbReference type="NCBI Taxonomy" id="2652293"/>
    <lineage>
        <taxon>Bacteria</taxon>
        <taxon>Bacillati</taxon>
        <taxon>Bacillota</taxon>
        <taxon>Clostridia</taxon>
        <taxon>Peptostreptococcales</taxon>
        <taxon>Anaerovoracaceae</taxon>
        <taxon>Hornefia</taxon>
    </lineage>
</organism>
<evidence type="ECO:0000256" key="3">
    <source>
        <dbReference type="ARBA" id="ARBA00013368"/>
    </source>
</evidence>
<dbReference type="Gene3D" id="3.40.50.300">
    <property type="entry name" value="P-loop containing nucleotide triphosphate hydrolases"/>
    <property type="match status" value="2"/>
</dbReference>
<evidence type="ECO:0000259" key="4">
    <source>
        <dbReference type="Pfam" id="PF13476"/>
    </source>
</evidence>
<name>A0A6L5Y815_9FIRM</name>
<dbReference type="GO" id="GO:0006302">
    <property type="term" value="P:double-strand break repair"/>
    <property type="evidence" value="ECO:0007669"/>
    <property type="project" value="InterPro"/>
</dbReference>
<dbReference type="EMBL" id="VUMZ01000015">
    <property type="protein sequence ID" value="MST52776.1"/>
    <property type="molecule type" value="Genomic_DNA"/>
</dbReference>
<dbReference type="AlphaFoldDB" id="A0A6L5Y815"/>